<dbReference type="RefSeq" id="WP_123125874.1">
    <property type="nucleotide sequence ID" value="NZ_RJJD01000002.1"/>
</dbReference>
<name>A0A3M9MYN7_9BACT</name>
<proteinExistence type="predicted"/>
<reference evidence="1 2" key="1">
    <citation type="submission" date="2018-11" db="EMBL/GenBank/DDBJ databases">
        <title>Rufibacter latericius sp. nov., isolated from water in Baiyang Lake.</title>
        <authorList>
            <person name="Yang Y."/>
        </authorList>
    </citation>
    <scope>NUCLEOTIDE SEQUENCE [LARGE SCALE GENOMIC DNA]</scope>
    <source>
        <strain evidence="1 2">R-22-1c-1</strain>
    </source>
</reference>
<protein>
    <submittedName>
        <fullName evidence="1">DUF1015 domain-containing protein</fullName>
    </submittedName>
</protein>
<evidence type="ECO:0000313" key="1">
    <source>
        <dbReference type="EMBL" id="RNI30659.1"/>
    </source>
</evidence>
<dbReference type="Pfam" id="PF06245">
    <property type="entry name" value="DUF1015"/>
    <property type="match status" value="1"/>
</dbReference>
<dbReference type="PANTHER" id="PTHR36454">
    <property type="entry name" value="LMO2823 PROTEIN"/>
    <property type="match status" value="1"/>
</dbReference>
<evidence type="ECO:0000313" key="2">
    <source>
        <dbReference type="Proteomes" id="UP000272117"/>
    </source>
</evidence>
<dbReference type="PANTHER" id="PTHR36454:SF1">
    <property type="entry name" value="DUF1015 DOMAIN-CONTAINING PROTEIN"/>
    <property type="match status" value="1"/>
</dbReference>
<organism evidence="1 2">
    <name type="scientific">Rufibacter latericius</name>
    <dbReference type="NCBI Taxonomy" id="2487040"/>
    <lineage>
        <taxon>Bacteria</taxon>
        <taxon>Pseudomonadati</taxon>
        <taxon>Bacteroidota</taxon>
        <taxon>Cytophagia</taxon>
        <taxon>Cytophagales</taxon>
        <taxon>Hymenobacteraceae</taxon>
        <taxon>Rufibacter</taxon>
    </lineage>
</organism>
<keyword evidence="2" id="KW-1185">Reference proteome</keyword>
<accession>A0A3M9MYN7</accession>
<dbReference type="InterPro" id="IPR008323">
    <property type="entry name" value="UCP033563"/>
</dbReference>
<dbReference type="PIRSF" id="PIRSF033563">
    <property type="entry name" value="UCP033563"/>
    <property type="match status" value="1"/>
</dbReference>
<sequence length="425" mass="49143">MAEILPIKGFRYNPKLPFSIDALTSPLFDVVSLKQRQALYRNSYNSIHLSVPPGPDPADSARRTAEHWKRAGILLQDQLPGIYVYYQYFRLPGSSREYCRKGFMCHIKAYQWEEQVILRHENTIPAAVNDRIALLEETQMHTSATHGLFTDPSFSLEQYMDESITSPLYESEDYQGVRDVLSVIHDARVIQRFVDLLKDQQVILADGHHRYEGSLQYRRKMLELYPEATGDEPFNYHLMYLTNAASDDLRILPTHRLLDHLPIPPGEFLDRLQEFFVVTPIEDTYELNEVITGKPWAFGVYLQGEAFKARLRPEVHAQLNWDIPQEVKELDLTVMHYFILERVLGISAEEQRHYPGLSYVRSFAECLTKVDTGKAQLALITNEVKMEEVQRVCHSGAVMPQKSTFFFPKVICGFLFSSIDENEFN</sequence>
<dbReference type="EMBL" id="RJJD01000002">
    <property type="protein sequence ID" value="RNI30659.1"/>
    <property type="molecule type" value="Genomic_DNA"/>
</dbReference>
<dbReference type="Proteomes" id="UP000272117">
    <property type="component" value="Unassembled WGS sequence"/>
</dbReference>
<dbReference type="AlphaFoldDB" id="A0A3M9MYN7"/>
<dbReference type="OrthoDB" id="9781616at2"/>
<comment type="caution">
    <text evidence="1">The sequence shown here is derived from an EMBL/GenBank/DDBJ whole genome shotgun (WGS) entry which is preliminary data.</text>
</comment>
<gene>
    <name evidence="1" type="ORF">EFB08_05250</name>
</gene>